<sequence length="208" mass="24109">MMRHEGNPPVIQNNDPHSQPVTAQKSPMAAPKNFLAHNMHQSIYQKPHSSNLQNSHPSFKITPPQEDPWIIGARCRMTYHDKNDIIFARNEGCNNMPFYHDNNIATKKADQYFPENPETYEGSPPFYLFPVGKPIVKSKNVRYYGFDRVVLDQQCQVVGVLIEWPKLSEITKNTLNFIRGRPIQAYDQSRYKYEDCLLFVKPLKKGKT</sequence>
<evidence type="ECO:0000256" key="1">
    <source>
        <dbReference type="SAM" id="MobiDB-lite"/>
    </source>
</evidence>
<proteinExistence type="predicted"/>
<feature type="region of interest" description="Disordered" evidence="1">
    <location>
        <begin position="1"/>
        <end position="27"/>
    </location>
</feature>
<protein>
    <submittedName>
        <fullName evidence="2">Uncharacterized protein</fullName>
    </submittedName>
</protein>
<dbReference type="Proteomes" id="UP000237438">
    <property type="component" value="Unassembled WGS sequence"/>
</dbReference>
<feature type="non-terminal residue" evidence="2">
    <location>
        <position position="208"/>
    </location>
</feature>
<gene>
    <name evidence="2" type="ORF">EPUL_003114</name>
</gene>
<keyword evidence="3" id="KW-1185">Reference proteome</keyword>
<reference evidence="2 3" key="1">
    <citation type="submission" date="2017-10" db="EMBL/GenBank/DDBJ databases">
        <title>Development of genomic resources for the powdery mildew, Erysiphe pulchra.</title>
        <authorList>
            <person name="Wadl P.A."/>
            <person name="Mack B.M."/>
            <person name="Moore G."/>
            <person name="Beltz S.B."/>
        </authorList>
    </citation>
    <scope>NUCLEOTIDE SEQUENCE [LARGE SCALE GENOMIC DNA]</scope>
    <source>
        <strain evidence="2">Cflorida</strain>
    </source>
</reference>
<dbReference type="AlphaFoldDB" id="A0A2S4PXJ6"/>
<evidence type="ECO:0000313" key="2">
    <source>
        <dbReference type="EMBL" id="POS86755.1"/>
    </source>
</evidence>
<dbReference type="OrthoDB" id="10583730at2759"/>
<evidence type="ECO:0000313" key="3">
    <source>
        <dbReference type="Proteomes" id="UP000237438"/>
    </source>
</evidence>
<name>A0A2S4PXJ6_9PEZI</name>
<feature type="compositionally biased region" description="Polar residues" evidence="1">
    <location>
        <begin position="10"/>
        <end position="25"/>
    </location>
</feature>
<dbReference type="EMBL" id="PEDP01000259">
    <property type="protein sequence ID" value="POS86755.1"/>
    <property type="molecule type" value="Genomic_DNA"/>
</dbReference>
<organism evidence="2 3">
    <name type="scientific">Erysiphe pulchra</name>
    <dbReference type="NCBI Taxonomy" id="225359"/>
    <lineage>
        <taxon>Eukaryota</taxon>
        <taxon>Fungi</taxon>
        <taxon>Dikarya</taxon>
        <taxon>Ascomycota</taxon>
        <taxon>Pezizomycotina</taxon>
        <taxon>Leotiomycetes</taxon>
        <taxon>Erysiphales</taxon>
        <taxon>Erysiphaceae</taxon>
        <taxon>Erysiphe</taxon>
    </lineage>
</organism>
<accession>A0A2S4PXJ6</accession>
<comment type="caution">
    <text evidence="2">The sequence shown here is derived from an EMBL/GenBank/DDBJ whole genome shotgun (WGS) entry which is preliminary data.</text>
</comment>